<feature type="transmembrane region" description="Helical" evidence="1">
    <location>
        <begin position="21"/>
        <end position="40"/>
    </location>
</feature>
<dbReference type="PIRSF" id="PIRSF029693">
    <property type="entry name" value="UCP029693"/>
    <property type="match status" value="1"/>
</dbReference>
<evidence type="ECO:0000313" key="3">
    <source>
        <dbReference type="Proteomes" id="UP000002943"/>
    </source>
</evidence>
<evidence type="ECO:0000313" key="2">
    <source>
        <dbReference type="EMBL" id="EFP95903.1"/>
    </source>
</evidence>
<name>E3BLX5_9VIBR</name>
<dbReference type="InterPro" id="IPR016936">
    <property type="entry name" value="UCP029693"/>
</dbReference>
<dbReference type="Pfam" id="PF10095">
    <property type="entry name" value="DUF2333"/>
    <property type="match status" value="1"/>
</dbReference>
<dbReference type="EMBL" id="AEIU01000083">
    <property type="protein sequence ID" value="EFP95903.1"/>
    <property type="molecule type" value="Genomic_DNA"/>
</dbReference>
<sequence>MSFSLKEKLADAIMDTRGLMKIAIGLVVVTLFWLGSVYIVQEPDKLDVGIIQKESNGLLGYTTTRTMEEIIDTLLEQPLGYVSNDIAPPFIFLDNRPSWELGVVKQLQFMALAMQDEFSRSNAQSTEDPNLQAAQSLLRNDHEKWIMVDYQDRLKNAKQELETYRRRLMNDNPRDGQFVSHSTALSYWLKMVNKSMGSLSQKLSASRGELQVNTDLVGEAGGKVAWADSYLIESHTPWLEVDNVFYEARGQAWAMLSFFKAIRVDFDTTLSDKQATAIVDQIIKELEYALQPIYSPYVFNGSRYGYGFTPNYSLRLSSDITRATNGIRDLINLLSNG</sequence>
<keyword evidence="3" id="KW-1185">Reference proteome</keyword>
<dbReference type="RefSeq" id="WP_009602056.1">
    <property type="nucleotide sequence ID" value="NZ_AEIU01000083.1"/>
</dbReference>
<accession>E3BLX5</accession>
<gene>
    <name evidence="2" type="ORF">VIBC2010_01468</name>
</gene>
<protein>
    <recommendedName>
        <fullName evidence="4">DUF2333 family protein</fullName>
    </recommendedName>
</protein>
<evidence type="ECO:0008006" key="4">
    <source>
        <dbReference type="Google" id="ProtNLM"/>
    </source>
</evidence>
<dbReference type="OrthoDB" id="5821246at2"/>
<dbReference type="STRING" id="796620.VIBC2010_01468"/>
<reference evidence="2 3" key="1">
    <citation type="journal article" date="2012" name="Int. J. Syst. Evol. Microbiol.">
        <title>Vibrio caribbeanicus sp. nov., isolated from the marine sponge Scleritoderma cyanea.</title>
        <authorList>
            <person name="Hoffmann M."/>
            <person name="Monday S.R."/>
            <person name="Allard M.W."/>
            <person name="Strain E.A."/>
            <person name="Whittaker P."/>
            <person name="Naum M."/>
            <person name="McCarthy P.J."/>
            <person name="Lopez J.V."/>
            <person name="Fischer M."/>
            <person name="Brown E.W."/>
        </authorList>
    </citation>
    <scope>NUCLEOTIDE SEQUENCE [LARGE SCALE GENOMIC DNA]</scope>
    <source>
        <strain evidence="2 3">ATCC BAA-2122</strain>
    </source>
</reference>
<organism evidence="2 3">
    <name type="scientific">Vibrio caribbeanicus ATCC BAA-2122</name>
    <dbReference type="NCBI Taxonomy" id="796620"/>
    <lineage>
        <taxon>Bacteria</taxon>
        <taxon>Pseudomonadati</taxon>
        <taxon>Pseudomonadota</taxon>
        <taxon>Gammaproteobacteria</taxon>
        <taxon>Vibrionales</taxon>
        <taxon>Vibrionaceae</taxon>
        <taxon>Vibrio</taxon>
    </lineage>
</organism>
<keyword evidence="1" id="KW-0472">Membrane</keyword>
<dbReference type="eggNOG" id="COG5345">
    <property type="taxonomic scope" value="Bacteria"/>
</dbReference>
<comment type="caution">
    <text evidence="2">The sequence shown here is derived from an EMBL/GenBank/DDBJ whole genome shotgun (WGS) entry which is preliminary data.</text>
</comment>
<dbReference type="AlphaFoldDB" id="E3BLX5"/>
<keyword evidence="1" id="KW-1133">Transmembrane helix</keyword>
<dbReference type="Proteomes" id="UP000002943">
    <property type="component" value="Unassembled WGS sequence"/>
</dbReference>
<evidence type="ECO:0000256" key="1">
    <source>
        <dbReference type="SAM" id="Phobius"/>
    </source>
</evidence>
<keyword evidence="1" id="KW-0812">Transmembrane</keyword>
<proteinExistence type="predicted"/>